<evidence type="ECO:0008006" key="4">
    <source>
        <dbReference type="Google" id="ProtNLM"/>
    </source>
</evidence>
<dbReference type="InterPro" id="IPR029057">
    <property type="entry name" value="PRTase-like"/>
</dbReference>
<dbReference type="Gene3D" id="3.40.50.2020">
    <property type="match status" value="1"/>
</dbReference>
<evidence type="ECO:0000256" key="1">
    <source>
        <dbReference type="SAM" id="MobiDB-lite"/>
    </source>
</evidence>
<dbReference type="EMBL" id="FNUV01000005">
    <property type="protein sequence ID" value="SEF93765.1"/>
    <property type="molecule type" value="Genomic_DNA"/>
</dbReference>
<dbReference type="AlphaFoldDB" id="A0A1H5W2Q7"/>
<organism evidence="2 3">
    <name type="scientific">Xylanibacter ruminicola</name>
    <name type="common">Prevotella ruminicola</name>
    <dbReference type="NCBI Taxonomy" id="839"/>
    <lineage>
        <taxon>Bacteria</taxon>
        <taxon>Pseudomonadati</taxon>
        <taxon>Bacteroidota</taxon>
        <taxon>Bacteroidia</taxon>
        <taxon>Bacteroidales</taxon>
        <taxon>Prevotellaceae</taxon>
        <taxon>Xylanibacter</taxon>
    </lineage>
</organism>
<proteinExistence type="predicted"/>
<accession>A0A1H5W2Q7</accession>
<evidence type="ECO:0000313" key="3">
    <source>
        <dbReference type="Proteomes" id="UP000236735"/>
    </source>
</evidence>
<dbReference type="Proteomes" id="UP000236735">
    <property type="component" value="Unassembled WGS sequence"/>
</dbReference>
<reference evidence="2 3" key="1">
    <citation type="submission" date="2016-10" db="EMBL/GenBank/DDBJ databases">
        <authorList>
            <person name="de Groot N.N."/>
        </authorList>
    </citation>
    <scope>NUCLEOTIDE SEQUENCE [LARGE SCALE GENOMIC DNA]</scope>
    <source>
        <strain evidence="2 3">AR32</strain>
    </source>
</reference>
<evidence type="ECO:0000313" key="2">
    <source>
        <dbReference type="EMBL" id="SEF93765.1"/>
    </source>
</evidence>
<sequence length="311" mass="34144">MEVLFTFHADDAEMYLGKTPVSVDMGTALYMLQQKDSMPQGKAWGDSFPAVVNHTSSSVARHHPDFLAAKQGDFDAAIRLVDDLVKDEKVIDVATRFPEAHVAYIHRQNGTGINMIPAAFAAKFSAAGMTVEDDIIAITNVSHTDASDVARLSRRMRFEGNVTKGASYIILDDFITSGAELRDMRDYISSKGGNVVMITTFGHGSFGKLTDIRIDNDYKNKLREVGITDQDLRKYGIASEIGCLTISEAAKLSRVVNASAKKRTPQVVERFSVARQEQSTVSAMAKDVSGAEEKVTNHMQGSTMSRPYVHR</sequence>
<protein>
    <recommendedName>
        <fullName evidence="4">Phosphoribosyl transferase domain-containing protein</fullName>
    </recommendedName>
</protein>
<gene>
    <name evidence="2" type="ORF">SAMN05216354_2200</name>
</gene>
<dbReference type="SUPFAM" id="SSF53271">
    <property type="entry name" value="PRTase-like"/>
    <property type="match status" value="1"/>
</dbReference>
<feature type="region of interest" description="Disordered" evidence="1">
    <location>
        <begin position="286"/>
        <end position="311"/>
    </location>
</feature>
<name>A0A1H5W2Q7_XYLRU</name>